<dbReference type="Gene3D" id="1.10.1740.10">
    <property type="match status" value="1"/>
</dbReference>
<accession>A0A845B7N6</accession>
<dbReference type="InterPro" id="IPR036388">
    <property type="entry name" value="WH-like_DNA-bd_sf"/>
</dbReference>
<dbReference type="Pfam" id="PF08281">
    <property type="entry name" value="Sigma70_r4_2"/>
    <property type="match status" value="1"/>
</dbReference>
<dbReference type="InterPro" id="IPR013324">
    <property type="entry name" value="RNA_pol_sigma_r3/r4-like"/>
</dbReference>
<reference evidence="7 8" key="1">
    <citation type="submission" date="2019-12" db="EMBL/GenBank/DDBJ databases">
        <title>Genomic-based taxomic classification of the family Erythrobacteraceae.</title>
        <authorList>
            <person name="Xu L."/>
        </authorList>
    </citation>
    <scope>NUCLEOTIDE SEQUENCE [LARGE SCALE GENOMIC DNA]</scope>
    <source>
        <strain evidence="7 8">KCTC 42453</strain>
    </source>
</reference>
<dbReference type="PANTHER" id="PTHR43133">
    <property type="entry name" value="RNA POLYMERASE ECF-TYPE SIGMA FACTO"/>
    <property type="match status" value="1"/>
</dbReference>
<keyword evidence="2" id="KW-0805">Transcription regulation</keyword>
<keyword evidence="4" id="KW-0804">Transcription</keyword>
<dbReference type="Pfam" id="PF04542">
    <property type="entry name" value="Sigma70_r2"/>
    <property type="match status" value="1"/>
</dbReference>
<name>A0A845B7N6_9SPHN</name>
<dbReference type="PANTHER" id="PTHR43133:SF45">
    <property type="entry name" value="RNA POLYMERASE ECF-TYPE SIGMA FACTOR"/>
    <property type="match status" value="1"/>
</dbReference>
<dbReference type="GO" id="GO:0016987">
    <property type="term" value="F:sigma factor activity"/>
    <property type="evidence" value="ECO:0007669"/>
    <property type="project" value="UniProtKB-KW"/>
</dbReference>
<dbReference type="InterPro" id="IPR013249">
    <property type="entry name" value="RNA_pol_sigma70_r4_t2"/>
</dbReference>
<dbReference type="InterPro" id="IPR013325">
    <property type="entry name" value="RNA_pol_sigma_r2"/>
</dbReference>
<dbReference type="RefSeq" id="WP_160755233.1">
    <property type="nucleotide sequence ID" value="NZ_WTYL01000001.1"/>
</dbReference>
<evidence type="ECO:0000256" key="3">
    <source>
        <dbReference type="ARBA" id="ARBA00023082"/>
    </source>
</evidence>
<keyword evidence="8" id="KW-1185">Reference proteome</keyword>
<feature type="domain" description="RNA polymerase sigma-70 region 2" evidence="5">
    <location>
        <begin position="15"/>
        <end position="78"/>
    </location>
</feature>
<dbReference type="InterPro" id="IPR007627">
    <property type="entry name" value="RNA_pol_sigma70_r2"/>
</dbReference>
<protein>
    <submittedName>
        <fullName evidence="7">Sigma-70 family RNA polymerase sigma factor</fullName>
    </submittedName>
</protein>
<dbReference type="InterPro" id="IPR039425">
    <property type="entry name" value="RNA_pol_sigma-70-like"/>
</dbReference>
<gene>
    <name evidence="7" type="ORF">GRI65_04155</name>
</gene>
<comment type="caution">
    <text evidence="7">The sequence shown here is derived from an EMBL/GenBank/DDBJ whole genome shotgun (WGS) entry which is preliminary data.</text>
</comment>
<dbReference type="SUPFAM" id="SSF88659">
    <property type="entry name" value="Sigma3 and sigma4 domains of RNA polymerase sigma factors"/>
    <property type="match status" value="1"/>
</dbReference>
<dbReference type="OrthoDB" id="9803470at2"/>
<proteinExistence type="inferred from homology"/>
<evidence type="ECO:0000313" key="8">
    <source>
        <dbReference type="Proteomes" id="UP000431922"/>
    </source>
</evidence>
<dbReference type="Gene3D" id="1.10.10.10">
    <property type="entry name" value="Winged helix-like DNA-binding domain superfamily/Winged helix DNA-binding domain"/>
    <property type="match status" value="1"/>
</dbReference>
<dbReference type="GO" id="GO:0003677">
    <property type="term" value="F:DNA binding"/>
    <property type="evidence" value="ECO:0007669"/>
    <property type="project" value="InterPro"/>
</dbReference>
<evidence type="ECO:0000256" key="1">
    <source>
        <dbReference type="ARBA" id="ARBA00010641"/>
    </source>
</evidence>
<sequence>MTAQQEHLYRQAEAQFAPAIARLAHAMERQPDRAADLMQDIHFELWRSFARFEGQCSLSTWVYRIAHNVAADHVGAATRLPKTIPLDQIETLPAPHDAERGHAENHAMSRVHELLRQVAPLDAQVILLWLEGQTGAEIAEITGLNSNAVAVRTHRAKALIAKAFEEPQTVGIAHD</sequence>
<organism evidence="7 8">
    <name type="scientific">Allopontixanthobacter sediminis</name>
    <dbReference type="NCBI Taxonomy" id="1689985"/>
    <lineage>
        <taxon>Bacteria</taxon>
        <taxon>Pseudomonadati</taxon>
        <taxon>Pseudomonadota</taxon>
        <taxon>Alphaproteobacteria</taxon>
        <taxon>Sphingomonadales</taxon>
        <taxon>Erythrobacteraceae</taxon>
        <taxon>Allopontixanthobacter</taxon>
    </lineage>
</organism>
<dbReference type="EMBL" id="WTYL01000001">
    <property type="protein sequence ID" value="MXP43649.1"/>
    <property type="molecule type" value="Genomic_DNA"/>
</dbReference>
<dbReference type="GO" id="GO:0006352">
    <property type="term" value="P:DNA-templated transcription initiation"/>
    <property type="evidence" value="ECO:0007669"/>
    <property type="project" value="InterPro"/>
</dbReference>
<evidence type="ECO:0000313" key="7">
    <source>
        <dbReference type="EMBL" id="MXP43649.1"/>
    </source>
</evidence>
<keyword evidence="3" id="KW-0731">Sigma factor</keyword>
<evidence type="ECO:0000256" key="4">
    <source>
        <dbReference type="ARBA" id="ARBA00023163"/>
    </source>
</evidence>
<evidence type="ECO:0000259" key="6">
    <source>
        <dbReference type="Pfam" id="PF08281"/>
    </source>
</evidence>
<dbReference type="AlphaFoldDB" id="A0A845B7N6"/>
<dbReference type="SUPFAM" id="SSF88946">
    <property type="entry name" value="Sigma2 domain of RNA polymerase sigma factors"/>
    <property type="match status" value="1"/>
</dbReference>
<evidence type="ECO:0000259" key="5">
    <source>
        <dbReference type="Pfam" id="PF04542"/>
    </source>
</evidence>
<dbReference type="Proteomes" id="UP000431922">
    <property type="component" value="Unassembled WGS sequence"/>
</dbReference>
<evidence type="ECO:0000256" key="2">
    <source>
        <dbReference type="ARBA" id="ARBA00023015"/>
    </source>
</evidence>
<dbReference type="NCBIfam" id="TIGR02937">
    <property type="entry name" value="sigma70-ECF"/>
    <property type="match status" value="1"/>
</dbReference>
<feature type="domain" description="RNA polymerase sigma factor 70 region 4 type 2" evidence="6">
    <location>
        <begin position="110"/>
        <end position="158"/>
    </location>
</feature>
<comment type="similarity">
    <text evidence="1">Belongs to the sigma-70 factor family. ECF subfamily.</text>
</comment>
<dbReference type="InterPro" id="IPR014284">
    <property type="entry name" value="RNA_pol_sigma-70_dom"/>
</dbReference>